<dbReference type="Pfam" id="PF22794">
    <property type="entry name" value="jr-ZPR1"/>
    <property type="match status" value="2"/>
</dbReference>
<protein>
    <submittedName>
        <fullName evidence="11">Nucleolar zinc-finger protein</fullName>
    </submittedName>
</protein>
<keyword evidence="4" id="KW-0677">Repeat</keyword>
<feature type="region of interest" description="Disordered" evidence="9">
    <location>
        <begin position="186"/>
        <end position="215"/>
    </location>
</feature>
<evidence type="ECO:0000256" key="5">
    <source>
        <dbReference type="ARBA" id="ARBA00022771"/>
    </source>
</evidence>
<evidence type="ECO:0000256" key="9">
    <source>
        <dbReference type="SAM" id="MobiDB-lite"/>
    </source>
</evidence>
<evidence type="ECO:0000256" key="4">
    <source>
        <dbReference type="ARBA" id="ARBA00022737"/>
    </source>
</evidence>
<sequence>MADANASPLFPAIRDVAEGTDQLPDAQVKPTEEKANEEEEEERPVTEVESLCMQCGQNGTTSFLLTSIPFFREVIVMSFRCEHCGFKNNEIQSAGTIRPEGAVYTARVLNREDLSRSIVKSDTCTVTIPELELTIPSSKGQLTNIEGLLRDIVGDLSADQPLRRIEDEAVYTKIQGIIDACKEILGDEDEDEEDEKKSEEKADQPEKPMKPFTVKIDDPAGNSFIEFVGSMSDPKWNMRTYHRTFDMNVALGLVDKDAVPPPGQQAVAVGSIDDLKKGDEDDQMGGGFGGNEELFVFPGSCGSCGHPSDTIIKKLTIPYFKDVLIMSTSCEHCGYRDSEVKSGSAISAMGKKITLKVEDREDLSRDILKSESCGLTIPEIDLVLQSGTLGGRFTTLEGILDQVYEELSEKVFVDAKADEGAFDKFLEKLKAVKNVDMPFTLIMDDPLADSYLQNIYAPDPDPNMEIVSYERTWEQNEDLGLNDMKVEGYEGDPMMKLKAAAAGENAAVAAPSS</sequence>
<dbReference type="InterPro" id="IPR040141">
    <property type="entry name" value="ZPR1"/>
</dbReference>
<comment type="caution">
    <text evidence="11">The sequence shown here is derived from an EMBL/GenBank/DDBJ whole genome shotgun (WGS) entry which is preliminary data.</text>
</comment>
<feature type="domain" description="Zinc finger ZPR1-type" evidence="10">
    <location>
        <begin position="299"/>
        <end position="454"/>
    </location>
</feature>
<keyword evidence="6" id="KW-0862">Zinc</keyword>
<feature type="compositionally biased region" description="Basic and acidic residues" evidence="9">
    <location>
        <begin position="195"/>
        <end position="209"/>
    </location>
</feature>
<keyword evidence="12" id="KW-1185">Reference proteome</keyword>
<dbReference type="STRING" id="92696.A0A4R0RNJ4"/>
<keyword evidence="7" id="KW-0539">Nucleus</keyword>
<dbReference type="FunFam" id="2.20.25.420:FF:000001">
    <property type="entry name" value="Zinc finger protein ZPR1"/>
    <property type="match status" value="1"/>
</dbReference>
<dbReference type="GO" id="GO:0005634">
    <property type="term" value="C:nucleus"/>
    <property type="evidence" value="ECO:0007669"/>
    <property type="project" value="UniProtKB-SubCell"/>
</dbReference>
<proteinExistence type="inferred from homology"/>
<dbReference type="PANTHER" id="PTHR10876:SF0">
    <property type="entry name" value="ZINC FINGER PROTEIN ZPR1"/>
    <property type="match status" value="1"/>
</dbReference>
<feature type="region of interest" description="Disordered" evidence="9">
    <location>
        <begin position="1"/>
        <end position="45"/>
    </location>
</feature>
<evidence type="ECO:0000256" key="8">
    <source>
        <dbReference type="ARBA" id="ARBA00054139"/>
    </source>
</evidence>
<organism evidence="11 12">
    <name type="scientific">Steccherinum ochraceum</name>
    <dbReference type="NCBI Taxonomy" id="92696"/>
    <lineage>
        <taxon>Eukaryota</taxon>
        <taxon>Fungi</taxon>
        <taxon>Dikarya</taxon>
        <taxon>Basidiomycota</taxon>
        <taxon>Agaricomycotina</taxon>
        <taxon>Agaricomycetes</taxon>
        <taxon>Polyporales</taxon>
        <taxon>Steccherinaceae</taxon>
        <taxon>Steccherinum</taxon>
    </lineage>
</organism>
<evidence type="ECO:0000313" key="12">
    <source>
        <dbReference type="Proteomes" id="UP000292702"/>
    </source>
</evidence>
<dbReference type="InterPro" id="IPR042452">
    <property type="entry name" value="ZPR1_Znf1/2"/>
</dbReference>
<dbReference type="Pfam" id="PF03367">
    <property type="entry name" value="Zn_ribbon_ZPR1"/>
    <property type="match status" value="2"/>
</dbReference>
<dbReference type="FunFam" id="2.60.120.1040:FF:000001">
    <property type="entry name" value="Zinc finger protein ZPR1"/>
    <property type="match status" value="1"/>
</dbReference>
<dbReference type="Gene3D" id="2.60.120.1040">
    <property type="entry name" value="ZPR1, A/B domain"/>
    <property type="match status" value="2"/>
</dbReference>
<dbReference type="PANTHER" id="PTHR10876">
    <property type="entry name" value="ZINC FINGER PROTEIN ZPR1"/>
    <property type="match status" value="1"/>
</dbReference>
<name>A0A4R0RNJ4_9APHY</name>
<dbReference type="FunFam" id="2.20.25.420:FF:000002">
    <property type="entry name" value="Zinc finger protein ZPR1"/>
    <property type="match status" value="1"/>
</dbReference>
<evidence type="ECO:0000256" key="7">
    <source>
        <dbReference type="ARBA" id="ARBA00023242"/>
    </source>
</evidence>
<dbReference type="EMBL" id="RWJN01000092">
    <property type="protein sequence ID" value="TCD67605.1"/>
    <property type="molecule type" value="Genomic_DNA"/>
</dbReference>
<gene>
    <name evidence="11" type="primary">ZPR1</name>
    <name evidence="11" type="ORF">EIP91_012236</name>
</gene>
<evidence type="ECO:0000256" key="2">
    <source>
        <dbReference type="ARBA" id="ARBA00008354"/>
    </source>
</evidence>
<evidence type="ECO:0000256" key="6">
    <source>
        <dbReference type="ARBA" id="ARBA00022833"/>
    </source>
</evidence>
<evidence type="ECO:0000256" key="3">
    <source>
        <dbReference type="ARBA" id="ARBA00022723"/>
    </source>
</evidence>
<dbReference type="OrthoDB" id="308464at2759"/>
<dbReference type="AlphaFoldDB" id="A0A4R0RNJ4"/>
<evidence type="ECO:0000256" key="1">
    <source>
        <dbReference type="ARBA" id="ARBA00004123"/>
    </source>
</evidence>
<comment type="subcellular location">
    <subcellularLocation>
        <location evidence="1">Nucleus</location>
    </subcellularLocation>
</comment>
<keyword evidence="5 11" id="KW-0863">Zinc-finger</keyword>
<accession>A0A4R0RNJ4</accession>
<comment type="similarity">
    <text evidence="2">Belongs to the ZPR1 family.</text>
</comment>
<dbReference type="Proteomes" id="UP000292702">
    <property type="component" value="Unassembled WGS sequence"/>
</dbReference>
<evidence type="ECO:0000259" key="10">
    <source>
        <dbReference type="SMART" id="SM00709"/>
    </source>
</evidence>
<reference evidence="11 12" key="1">
    <citation type="submission" date="2018-11" db="EMBL/GenBank/DDBJ databases">
        <title>Genome assembly of Steccherinum ochraceum LE-BIN_3174, the white-rot fungus of the Steccherinaceae family (The Residual Polyporoid clade, Polyporales, Basidiomycota).</title>
        <authorList>
            <person name="Fedorova T.V."/>
            <person name="Glazunova O.A."/>
            <person name="Landesman E.O."/>
            <person name="Moiseenko K.V."/>
            <person name="Psurtseva N.V."/>
            <person name="Savinova O.S."/>
            <person name="Shakhova N.V."/>
            <person name="Tyazhelova T.V."/>
            <person name="Vasina D.V."/>
        </authorList>
    </citation>
    <scope>NUCLEOTIDE SEQUENCE [LARGE SCALE GENOMIC DNA]</scope>
    <source>
        <strain evidence="11 12">LE-BIN_3174</strain>
    </source>
</reference>
<dbReference type="Gene3D" id="2.20.25.420">
    <property type="entry name" value="ZPR1, zinc finger domain"/>
    <property type="match status" value="2"/>
</dbReference>
<evidence type="ECO:0000313" key="11">
    <source>
        <dbReference type="EMBL" id="TCD67605.1"/>
    </source>
</evidence>
<dbReference type="InterPro" id="IPR056180">
    <property type="entry name" value="ZPR1_jr_dom"/>
</dbReference>
<dbReference type="GO" id="GO:0008270">
    <property type="term" value="F:zinc ion binding"/>
    <property type="evidence" value="ECO:0007669"/>
    <property type="project" value="UniProtKB-KW"/>
</dbReference>
<dbReference type="InterPro" id="IPR004457">
    <property type="entry name" value="Znf_ZPR1"/>
</dbReference>
<keyword evidence="3" id="KW-0479">Metal-binding</keyword>
<feature type="domain" description="Zinc finger ZPR1-type" evidence="10">
    <location>
        <begin position="50"/>
        <end position="227"/>
    </location>
</feature>
<dbReference type="InterPro" id="IPR042451">
    <property type="entry name" value="ZPR1_A/B_dom"/>
</dbReference>
<dbReference type="SMART" id="SM00709">
    <property type="entry name" value="Zpr1"/>
    <property type="match status" value="2"/>
</dbReference>
<comment type="function">
    <text evidence="8">Acts as a protein folding chaperone for elongation factor 1-alpha.</text>
</comment>
<dbReference type="NCBIfam" id="TIGR00310">
    <property type="entry name" value="ZPR1_znf"/>
    <property type="match status" value="2"/>
</dbReference>